<dbReference type="EMBL" id="CABMJJ010000009">
    <property type="protein sequence ID" value="VVC03820.1"/>
    <property type="molecule type" value="Genomic_DNA"/>
</dbReference>
<keyword evidence="1" id="KW-0472">Membrane</keyword>
<protein>
    <submittedName>
        <fullName evidence="2">Uncharacterized protein</fullName>
    </submittedName>
</protein>
<feature type="transmembrane region" description="Helical" evidence="1">
    <location>
        <begin position="70"/>
        <end position="92"/>
    </location>
</feature>
<feature type="transmembrane region" description="Helical" evidence="1">
    <location>
        <begin position="38"/>
        <end position="58"/>
    </location>
</feature>
<comment type="caution">
    <text evidence="2">The sequence shown here is derived from an EMBL/GenBank/DDBJ whole genome shotgun (WGS) entry which is preliminary data.</text>
</comment>
<evidence type="ECO:0000313" key="3">
    <source>
        <dbReference type="Proteomes" id="UP000789941"/>
    </source>
</evidence>
<accession>A0A5E4LP07</accession>
<organism evidence="2 3">
    <name type="scientific">Candidatus Bilamarchaeum dharawalense</name>
    <dbReference type="NCBI Taxonomy" id="2885759"/>
    <lineage>
        <taxon>Archaea</taxon>
        <taxon>Candidatus Micrarchaeota</taxon>
        <taxon>Candidatus Micrarchaeia</taxon>
        <taxon>Candidatus Anstonellales</taxon>
        <taxon>Candidatus Bilamarchaeaceae</taxon>
        <taxon>Candidatus Bilamarchaeum</taxon>
    </lineage>
</organism>
<gene>
    <name evidence="2" type="ORF">LFW2832_00561</name>
</gene>
<dbReference type="AlphaFoldDB" id="A0A5E4LP07"/>
<evidence type="ECO:0000256" key="1">
    <source>
        <dbReference type="SAM" id="Phobius"/>
    </source>
</evidence>
<reference evidence="2 3" key="1">
    <citation type="submission" date="2019-08" db="EMBL/GenBank/DDBJ databases">
        <authorList>
            <person name="Vazquez-Campos X."/>
        </authorList>
    </citation>
    <scope>NUCLEOTIDE SEQUENCE [LARGE SCALE GENOMIC DNA]</scope>
    <source>
        <strain evidence="2">LFW-283_2</strain>
    </source>
</reference>
<sequence length="105" mass="11921">MIELYIILAVISLLLVLVAVVLMTMAVRRFVKGELRSFLTWMLIGFWLMAIPYSLFIIREVYVISGEQSSLVSLIIYACMCVVALCVLRASFILDKFSKVFGFAE</sequence>
<keyword evidence="1" id="KW-0812">Transmembrane</keyword>
<dbReference type="Proteomes" id="UP000789941">
    <property type="component" value="Unassembled WGS sequence"/>
</dbReference>
<keyword evidence="1" id="KW-1133">Transmembrane helix</keyword>
<proteinExistence type="predicted"/>
<feature type="transmembrane region" description="Helical" evidence="1">
    <location>
        <begin position="6"/>
        <end position="26"/>
    </location>
</feature>
<name>A0A5E4LP07_9ARCH</name>
<evidence type="ECO:0000313" key="2">
    <source>
        <dbReference type="EMBL" id="VVC03820.1"/>
    </source>
</evidence>